<organism evidence="13 14">
    <name type="scientific">Monodon monoceros</name>
    <name type="common">Narwhal</name>
    <name type="synonym">Ceratodon monodon</name>
    <dbReference type="NCBI Taxonomy" id="40151"/>
    <lineage>
        <taxon>Eukaryota</taxon>
        <taxon>Metazoa</taxon>
        <taxon>Chordata</taxon>
        <taxon>Craniata</taxon>
        <taxon>Vertebrata</taxon>
        <taxon>Euteleostomi</taxon>
        <taxon>Mammalia</taxon>
        <taxon>Eutheria</taxon>
        <taxon>Laurasiatheria</taxon>
        <taxon>Artiodactyla</taxon>
        <taxon>Whippomorpha</taxon>
        <taxon>Cetacea</taxon>
        <taxon>Odontoceti</taxon>
        <taxon>Monodontidae</taxon>
        <taxon>Monodon</taxon>
    </lineage>
</organism>
<evidence type="ECO:0000256" key="7">
    <source>
        <dbReference type="ARBA" id="ARBA00022840"/>
    </source>
</evidence>
<evidence type="ECO:0000256" key="2">
    <source>
        <dbReference type="ARBA" id="ARBA00012513"/>
    </source>
</evidence>
<dbReference type="Gene3D" id="3.30.200.20">
    <property type="entry name" value="Phosphorylase Kinase, domain 1"/>
    <property type="match status" value="1"/>
</dbReference>
<comment type="caution">
    <text evidence="13">The sequence shown here is derived from an EMBL/GenBank/DDBJ whole genome shotgun (WGS) entry which is preliminary data.</text>
</comment>
<dbReference type="Gene3D" id="1.10.510.10">
    <property type="entry name" value="Transferase(Phosphotransferase) domain 1"/>
    <property type="match status" value="1"/>
</dbReference>
<comment type="catalytic activity">
    <reaction evidence="9">
        <text>L-seryl-[protein] + ATP = O-phospho-L-seryl-[protein] + ADP + H(+)</text>
        <dbReference type="Rhea" id="RHEA:17989"/>
        <dbReference type="Rhea" id="RHEA-COMP:9863"/>
        <dbReference type="Rhea" id="RHEA-COMP:11604"/>
        <dbReference type="ChEBI" id="CHEBI:15378"/>
        <dbReference type="ChEBI" id="CHEBI:29999"/>
        <dbReference type="ChEBI" id="CHEBI:30616"/>
        <dbReference type="ChEBI" id="CHEBI:83421"/>
        <dbReference type="ChEBI" id="CHEBI:456216"/>
        <dbReference type="EC" id="2.7.11.1"/>
    </reaction>
</comment>
<dbReference type="Pfam" id="PF00069">
    <property type="entry name" value="Pkinase"/>
    <property type="match status" value="1"/>
</dbReference>
<feature type="compositionally biased region" description="Polar residues" evidence="11">
    <location>
        <begin position="839"/>
        <end position="850"/>
    </location>
</feature>
<evidence type="ECO:0000256" key="3">
    <source>
        <dbReference type="ARBA" id="ARBA00022527"/>
    </source>
</evidence>
<dbReference type="Proteomes" id="UP000308365">
    <property type="component" value="Unassembled WGS sequence"/>
</dbReference>
<feature type="region of interest" description="Disordered" evidence="11">
    <location>
        <begin position="546"/>
        <end position="613"/>
    </location>
</feature>
<dbReference type="InterPro" id="IPR017441">
    <property type="entry name" value="Protein_kinase_ATP_BS"/>
</dbReference>
<dbReference type="EC" id="2.7.11.1" evidence="2"/>
<feature type="region of interest" description="Disordered" evidence="11">
    <location>
        <begin position="767"/>
        <end position="887"/>
    </location>
</feature>
<feature type="domain" description="Protein kinase" evidence="12">
    <location>
        <begin position="200"/>
        <end position="443"/>
    </location>
</feature>
<keyword evidence="4" id="KW-0808">Transferase</keyword>
<proteinExistence type="inferred from homology"/>
<keyword evidence="3" id="KW-0723">Serine/threonine-protein kinase</keyword>
<dbReference type="PANTHER" id="PTHR47167:SF6">
    <property type="entry name" value="SERINE_THREONINE-PROTEIN KINASE TAO2"/>
    <property type="match status" value="1"/>
</dbReference>
<evidence type="ECO:0000256" key="10">
    <source>
        <dbReference type="PROSITE-ProRule" id="PRU10141"/>
    </source>
</evidence>
<gene>
    <name evidence="13" type="ORF">EI555_000400</name>
</gene>
<feature type="compositionally biased region" description="Basic and acidic residues" evidence="11">
    <location>
        <begin position="129"/>
        <end position="141"/>
    </location>
</feature>
<feature type="compositionally biased region" description="Low complexity" evidence="11">
    <location>
        <begin position="546"/>
        <end position="559"/>
    </location>
</feature>
<evidence type="ECO:0000256" key="6">
    <source>
        <dbReference type="ARBA" id="ARBA00022777"/>
    </source>
</evidence>
<dbReference type="AlphaFoldDB" id="A0A4U1FPY0"/>
<evidence type="ECO:0000256" key="9">
    <source>
        <dbReference type="ARBA" id="ARBA00048679"/>
    </source>
</evidence>
<evidence type="ECO:0000313" key="13">
    <source>
        <dbReference type="EMBL" id="TKC52281.1"/>
    </source>
</evidence>
<dbReference type="PROSITE" id="PS00107">
    <property type="entry name" value="PROTEIN_KINASE_ATP"/>
    <property type="match status" value="1"/>
</dbReference>
<comment type="similarity">
    <text evidence="1">Belongs to the protein kinase superfamily. STE Ser/Thr protein kinase family. STE20 subfamily.</text>
</comment>
<feature type="compositionally biased region" description="Low complexity" evidence="11">
    <location>
        <begin position="601"/>
        <end position="613"/>
    </location>
</feature>
<dbReference type="GO" id="GO:0004674">
    <property type="term" value="F:protein serine/threonine kinase activity"/>
    <property type="evidence" value="ECO:0007669"/>
    <property type="project" value="UniProtKB-KW"/>
</dbReference>
<evidence type="ECO:0000256" key="4">
    <source>
        <dbReference type="ARBA" id="ARBA00022679"/>
    </source>
</evidence>
<name>A0A4U1FPY0_MONMO</name>
<evidence type="ECO:0000313" key="14">
    <source>
        <dbReference type="Proteomes" id="UP000308365"/>
    </source>
</evidence>
<evidence type="ECO:0000256" key="11">
    <source>
        <dbReference type="SAM" id="MobiDB-lite"/>
    </source>
</evidence>
<dbReference type="InterPro" id="IPR000719">
    <property type="entry name" value="Prot_kinase_dom"/>
</dbReference>
<keyword evidence="7 10" id="KW-0067">ATP-binding</keyword>
<feature type="compositionally biased region" description="Pro residues" evidence="11">
    <location>
        <begin position="937"/>
        <end position="947"/>
    </location>
</feature>
<evidence type="ECO:0000256" key="8">
    <source>
        <dbReference type="ARBA" id="ARBA00047899"/>
    </source>
</evidence>
<dbReference type="SUPFAM" id="SSF56112">
    <property type="entry name" value="Protein kinase-like (PK-like)"/>
    <property type="match status" value="1"/>
</dbReference>
<dbReference type="GO" id="GO:0005737">
    <property type="term" value="C:cytoplasm"/>
    <property type="evidence" value="ECO:0007669"/>
    <property type="project" value="TreeGrafter"/>
</dbReference>
<keyword evidence="6" id="KW-0418">Kinase</keyword>
<keyword evidence="5 10" id="KW-0547">Nucleotide-binding</keyword>
<dbReference type="InterPro" id="IPR051234">
    <property type="entry name" value="TAO_STE20_kinase"/>
</dbReference>
<sequence>KRERDTGTTGAVVRREAETEKKRGAEGIGTALSYVQSFSCPREREREREGAGVGVGALTLGLRCERGCAVGILRIPDIWDSSLNLGLCFWGSGPCMHQYPGFIPHEFKYQILWLRPHSQKSGVQQPAPSRRDPSGRGGRMGEEVARGKVSLALSLLGRAVGGPQEEVETLGTRGPPCRAGSLKDPDVAELFFKNDPKKLFRDLREIGHGSFGAVYFAGDVRNSEVVALKKVSYSGKQSNEKRQDIIKEVWFLQKFRHPDAIQYRGCHLRRHMAWVVVEYRLGSASDLLEVHKKPLQEVEIAAVNRGALHGLAYVHSHNGCEAGNILLSEPSLVKLGNFGSASVMAPANSFVGAPYWMAPEVILAMDEGAGRWQGITCTELAEWKPPLFCMNAMSALYHIAESESPVLRSGHWSEYLRNCVDSCLQKIPRDRPTSEVLLKHRFVLREQPPAVIMDLIQRTKMLSGRRTTCRGTGPEARDTAAMREGEHAIISHSSIVHRLPGSDSLPTCSPGSHIHHLFCLLTGLLPQPGPLCHHPYCLPGQPSDPGARAGLSPAAAATGRGDNSIVGASGLRLRAEPQERELEARRAGFGAEAEKLSRQHQATGEKAAGAAQAEAGKFQQHVLGQQKKEPAFFCPAGGAEASLQASEGAAEGGGMGLQRWARLMEGEAALTSLLSRCPRRGAPEAQHSQAGEAREQLQQRQALELQCRQYQREMLLARHSLDQDLLREDLNKKQTQKDLERALLLRQHETTREPELRQPQAVQRTRAELTHRQQQTELGNQLEYSKQRKQGRGRARGPGSPAAQEPQQEEEAVPERRILGEEGGALEPGEQRILGKESGTPSPSPQTQRSLADEEVWGLPGEEIEERRVPSPAPQEKSPVGQGAFGKWRLWEKEDGSLLHEELELGWVQGPAVTPVPEEQGAPFRAPRDTGDGCPSPDMPPNSLPHP</sequence>
<evidence type="ECO:0000259" key="12">
    <source>
        <dbReference type="PROSITE" id="PS50011"/>
    </source>
</evidence>
<dbReference type="GO" id="GO:0005524">
    <property type="term" value="F:ATP binding"/>
    <property type="evidence" value="ECO:0007669"/>
    <property type="project" value="UniProtKB-UniRule"/>
</dbReference>
<dbReference type="PROSITE" id="PS50011">
    <property type="entry name" value="PROTEIN_KINASE_DOM"/>
    <property type="match status" value="1"/>
</dbReference>
<accession>A0A4U1FPY0</accession>
<evidence type="ECO:0000256" key="5">
    <source>
        <dbReference type="ARBA" id="ARBA00022741"/>
    </source>
</evidence>
<reference evidence="14" key="1">
    <citation type="journal article" date="2019" name="IScience">
        <title>Narwhal Genome Reveals Long-Term Low Genetic Diversity despite Current Large Abundance Size.</title>
        <authorList>
            <person name="Westbury M.V."/>
            <person name="Petersen B."/>
            <person name="Garde E."/>
            <person name="Heide-Jorgensen M.P."/>
            <person name="Lorenzen E.D."/>
        </authorList>
    </citation>
    <scope>NUCLEOTIDE SEQUENCE [LARGE SCALE GENOMIC DNA]</scope>
</reference>
<feature type="compositionally biased region" description="Basic and acidic residues" evidence="11">
    <location>
        <begin position="573"/>
        <end position="597"/>
    </location>
</feature>
<feature type="region of interest" description="Disordered" evidence="11">
    <location>
        <begin position="1"/>
        <end position="21"/>
    </location>
</feature>
<feature type="region of interest" description="Disordered" evidence="11">
    <location>
        <begin position="119"/>
        <end position="141"/>
    </location>
</feature>
<feature type="region of interest" description="Disordered" evidence="11">
    <location>
        <begin position="910"/>
        <end position="947"/>
    </location>
</feature>
<evidence type="ECO:0000256" key="1">
    <source>
        <dbReference type="ARBA" id="ARBA00008874"/>
    </source>
</evidence>
<dbReference type="PANTHER" id="PTHR47167">
    <property type="entry name" value="SERINE/THREONINE-PROTEIN KINASE TAO1-LIKE PROTEIN"/>
    <property type="match status" value="1"/>
</dbReference>
<comment type="catalytic activity">
    <reaction evidence="8">
        <text>L-threonyl-[protein] + ATP = O-phospho-L-threonyl-[protein] + ADP + H(+)</text>
        <dbReference type="Rhea" id="RHEA:46608"/>
        <dbReference type="Rhea" id="RHEA-COMP:11060"/>
        <dbReference type="Rhea" id="RHEA-COMP:11605"/>
        <dbReference type="ChEBI" id="CHEBI:15378"/>
        <dbReference type="ChEBI" id="CHEBI:30013"/>
        <dbReference type="ChEBI" id="CHEBI:30616"/>
        <dbReference type="ChEBI" id="CHEBI:61977"/>
        <dbReference type="ChEBI" id="CHEBI:456216"/>
        <dbReference type="EC" id="2.7.11.1"/>
    </reaction>
</comment>
<feature type="compositionally biased region" description="Polar residues" evidence="11">
    <location>
        <begin position="772"/>
        <end position="784"/>
    </location>
</feature>
<dbReference type="InterPro" id="IPR011009">
    <property type="entry name" value="Kinase-like_dom_sf"/>
</dbReference>
<protein>
    <recommendedName>
        <fullName evidence="2">non-specific serine/threonine protein kinase</fullName>
        <ecNumber evidence="2">2.7.11.1</ecNumber>
    </recommendedName>
</protein>
<feature type="non-terminal residue" evidence="13">
    <location>
        <position position="1"/>
    </location>
</feature>
<feature type="binding site" evidence="10">
    <location>
        <position position="229"/>
    </location>
    <ligand>
        <name>ATP</name>
        <dbReference type="ChEBI" id="CHEBI:30616"/>
    </ligand>
</feature>
<dbReference type="EMBL" id="RWIC01000035">
    <property type="protein sequence ID" value="TKC52281.1"/>
    <property type="molecule type" value="Genomic_DNA"/>
</dbReference>
<feature type="compositionally biased region" description="Low complexity" evidence="11">
    <location>
        <begin position="797"/>
        <end position="806"/>
    </location>
</feature>